<evidence type="ECO:0000313" key="2">
    <source>
        <dbReference type="EMBL" id="EAY27794.1"/>
    </source>
</evidence>
<organism evidence="2 3">
    <name type="scientific">Microscilla marina ATCC 23134</name>
    <dbReference type="NCBI Taxonomy" id="313606"/>
    <lineage>
        <taxon>Bacteria</taxon>
        <taxon>Pseudomonadati</taxon>
        <taxon>Bacteroidota</taxon>
        <taxon>Cytophagia</taxon>
        <taxon>Cytophagales</taxon>
        <taxon>Microscillaceae</taxon>
        <taxon>Microscilla</taxon>
    </lineage>
</organism>
<evidence type="ECO:0000259" key="1">
    <source>
        <dbReference type="Pfam" id="PF19569"/>
    </source>
</evidence>
<accession>A1ZP02</accession>
<dbReference type="eggNOG" id="COG3832">
    <property type="taxonomic scope" value="Bacteria"/>
</dbReference>
<dbReference type="AlphaFoldDB" id="A1ZP02"/>
<dbReference type="EMBL" id="AAWS01000020">
    <property type="protein sequence ID" value="EAY27794.1"/>
    <property type="molecule type" value="Genomic_DNA"/>
</dbReference>
<protein>
    <recommendedName>
        <fullName evidence="1">START-like domain-containing protein</fullName>
    </recommendedName>
</protein>
<dbReference type="Proteomes" id="UP000004095">
    <property type="component" value="Unassembled WGS sequence"/>
</dbReference>
<dbReference type="Gene3D" id="3.30.530.20">
    <property type="match status" value="1"/>
</dbReference>
<dbReference type="InterPro" id="IPR045736">
    <property type="entry name" value="START_2"/>
</dbReference>
<dbReference type="SUPFAM" id="SSF55961">
    <property type="entry name" value="Bet v1-like"/>
    <property type="match status" value="1"/>
</dbReference>
<proteinExistence type="predicted"/>
<dbReference type="OrthoDB" id="667567at2"/>
<evidence type="ECO:0000313" key="3">
    <source>
        <dbReference type="Proteomes" id="UP000004095"/>
    </source>
</evidence>
<name>A1ZP02_MICM2</name>
<dbReference type="Pfam" id="PF19569">
    <property type="entry name" value="START_2"/>
    <property type="match status" value="1"/>
</dbReference>
<reference evidence="2 3" key="1">
    <citation type="submission" date="2007-01" db="EMBL/GenBank/DDBJ databases">
        <authorList>
            <person name="Haygood M."/>
            <person name="Podell S."/>
            <person name="Anderson C."/>
            <person name="Hopkinson B."/>
            <person name="Roe K."/>
            <person name="Barbeau K."/>
            <person name="Gaasterland T."/>
            <person name="Ferriera S."/>
            <person name="Johnson J."/>
            <person name="Kravitz S."/>
            <person name="Beeson K."/>
            <person name="Sutton G."/>
            <person name="Rogers Y.-H."/>
            <person name="Friedman R."/>
            <person name="Frazier M."/>
            <person name="Venter J.C."/>
        </authorList>
    </citation>
    <scope>NUCLEOTIDE SEQUENCE [LARGE SCALE GENOMIC DNA]</scope>
    <source>
        <strain evidence="2 3">ATCC 23134</strain>
    </source>
</reference>
<dbReference type="InterPro" id="IPR023393">
    <property type="entry name" value="START-like_dom_sf"/>
</dbReference>
<gene>
    <name evidence="2" type="ORF">M23134_00235</name>
</gene>
<comment type="caution">
    <text evidence="2">The sequence shown here is derived from an EMBL/GenBank/DDBJ whole genome shotgun (WGS) entry which is preliminary data.</text>
</comment>
<feature type="domain" description="START-like" evidence="1">
    <location>
        <begin position="3"/>
        <end position="128"/>
    </location>
</feature>
<dbReference type="RefSeq" id="WP_002698749.1">
    <property type="nucleotide sequence ID" value="NZ_AAWS01000020.1"/>
</dbReference>
<sequence length="129" mass="15183">MTKYKFSSEYEIHASPKRIYSYVHTANGLEQWFATKVEVKGKEKVFNFVWDNEDHFARIVAHRTNKLVKFEFISDEEGKSNYIEFRLEHNEMTDSTFLKVTDYSEMEDEDDLNGLWDGLVADLREVVGG</sequence>
<keyword evidence="3" id="KW-1185">Reference proteome</keyword>